<dbReference type="Proteomes" id="UP000032254">
    <property type="component" value="Unassembled WGS sequence"/>
</dbReference>
<evidence type="ECO:0000313" key="3">
    <source>
        <dbReference type="Proteomes" id="UP000032254"/>
    </source>
</evidence>
<dbReference type="PATRIC" id="fig|47853.6.peg.1401"/>
<dbReference type="Gene3D" id="3.40.50.1820">
    <property type="entry name" value="alpha/beta hydrolase"/>
    <property type="match status" value="1"/>
</dbReference>
<dbReference type="OrthoDB" id="3208682at2"/>
<sequence>MGEMVSFASNGGTSEGYLAIPSGGAANPAVIVIQEWWGLVPHIRSVADRFAEAGFVALAPDFYHGESTGEPDEARRLLMGLQMDEAAKDIAGAAEYLAGRPEVAGKVGCVGFCAGGSLALWSATLSERIVATAGFYPMLPWEKMRPEWADYAGKSAIIHCSEEDGTSAAPGVQTARAAIEAAGGTCTLYDYPGSRHAFFNDDRPEAFDQRASASAWARTLELFRAKLG</sequence>
<dbReference type="AlphaFoldDB" id="A0A0D0VWS5"/>
<keyword evidence="3" id="KW-1185">Reference proteome</keyword>
<dbReference type="InterPro" id="IPR051049">
    <property type="entry name" value="Dienelactone_hydrolase-like"/>
</dbReference>
<dbReference type="RefSeq" id="WP_043961930.1">
    <property type="nucleotide sequence ID" value="NZ_CBDREH010000008.1"/>
</dbReference>
<dbReference type="InterPro" id="IPR002925">
    <property type="entry name" value="Dienelactn_hydro"/>
</dbReference>
<comment type="caution">
    <text evidence="2">The sequence shown here is derived from an EMBL/GenBank/DDBJ whole genome shotgun (WGS) entry which is preliminary data.</text>
</comment>
<dbReference type="EMBL" id="JXSX01000001">
    <property type="protein sequence ID" value="KIR65158.1"/>
    <property type="molecule type" value="Genomic_DNA"/>
</dbReference>
<dbReference type="PANTHER" id="PTHR46623">
    <property type="entry name" value="CARBOXYMETHYLENEBUTENOLIDASE-RELATED"/>
    <property type="match status" value="1"/>
</dbReference>
<evidence type="ECO:0000313" key="2">
    <source>
        <dbReference type="EMBL" id="KIR65158.1"/>
    </source>
</evidence>
<dbReference type="PANTHER" id="PTHR46623:SF6">
    <property type="entry name" value="ALPHA_BETA-HYDROLASES SUPERFAMILY PROTEIN"/>
    <property type="match status" value="1"/>
</dbReference>
<proteinExistence type="predicted"/>
<accession>A0A0D0VWS5</accession>
<protein>
    <submittedName>
        <fullName evidence="2">Dienelactone hydrolase</fullName>
    </submittedName>
</protein>
<dbReference type="Pfam" id="PF01738">
    <property type="entry name" value="DLH"/>
    <property type="match status" value="1"/>
</dbReference>
<evidence type="ECO:0000259" key="1">
    <source>
        <dbReference type="Pfam" id="PF01738"/>
    </source>
</evidence>
<organism evidence="2 3">
    <name type="scientific">Micromonospora haikouensis</name>
    <dbReference type="NCBI Taxonomy" id="686309"/>
    <lineage>
        <taxon>Bacteria</taxon>
        <taxon>Bacillati</taxon>
        <taxon>Actinomycetota</taxon>
        <taxon>Actinomycetes</taxon>
        <taxon>Micromonosporales</taxon>
        <taxon>Micromonosporaceae</taxon>
        <taxon>Micromonospora</taxon>
    </lineage>
</organism>
<dbReference type="GeneID" id="301303814"/>
<dbReference type="InterPro" id="IPR029058">
    <property type="entry name" value="AB_hydrolase_fold"/>
</dbReference>
<dbReference type="GO" id="GO:0016787">
    <property type="term" value="F:hydrolase activity"/>
    <property type="evidence" value="ECO:0007669"/>
    <property type="project" value="UniProtKB-KW"/>
</dbReference>
<feature type="domain" description="Dienelactone hydrolase" evidence="1">
    <location>
        <begin position="15"/>
        <end position="225"/>
    </location>
</feature>
<gene>
    <name evidence="2" type="ORF">TK50_06580</name>
</gene>
<reference evidence="2 3" key="1">
    <citation type="submission" date="2015-01" db="EMBL/GenBank/DDBJ databases">
        <title>Sequencing and annotation of Micromonospora carbonacea strain JXNU-1 genome.</title>
        <authorList>
            <person name="Long Z."/>
            <person name="Huang Y."/>
            <person name="Jiang Y."/>
        </authorList>
    </citation>
    <scope>NUCLEOTIDE SEQUENCE [LARGE SCALE GENOMIC DNA]</scope>
    <source>
        <strain evidence="2 3">JXNU-1</strain>
    </source>
</reference>
<keyword evidence="2" id="KW-0378">Hydrolase</keyword>
<name>A0A0D0VWS5_9ACTN</name>
<dbReference type="SUPFAM" id="SSF53474">
    <property type="entry name" value="alpha/beta-Hydrolases"/>
    <property type="match status" value="1"/>
</dbReference>